<dbReference type="Proteomes" id="UP000190675">
    <property type="component" value="Chromosome I"/>
</dbReference>
<protein>
    <submittedName>
        <fullName evidence="1">Uncharacterized protein</fullName>
    </submittedName>
</protein>
<sequence length="43" mass="5015">MPRLRNFDTEPYSPYRYEVEPDNRLESVANAHTAADLHVRPVS</sequence>
<evidence type="ECO:0000313" key="1">
    <source>
        <dbReference type="EMBL" id="SHG31564.1"/>
    </source>
</evidence>
<gene>
    <name evidence="1" type="ORF">SAMN05444169_1788</name>
</gene>
<dbReference type="EMBL" id="LT670818">
    <property type="protein sequence ID" value="SHG31564.1"/>
    <property type="molecule type" value="Genomic_DNA"/>
</dbReference>
<reference evidence="1 2" key="1">
    <citation type="submission" date="2016-11" db="EMBL/GenBank/DDBJ databases">
        <authorList>
            <person name="Jaros S."/>
            <person name="Januszkiewicz K."/>
            <person name="Wedrychowicz H."/>
        </authorList>
    </citation>
    <scope>NUCLEOTIDE SEQUENCE [LARGE SCALE GENOMIC DNA]</scope>
    <source>
        <strain evidence="1 2">GAS242</strain>
    </source>
</reference>
<proteinExistence type="predicted"/>
<accession>A0A1M5ITB8</accession>
<name>A0A1M5ITB8_9BRAD</name>
<evidence type="ECO:0000313" key="2">
    <source>
        <dbReference type="Proteomes" id="UP000190675"/>
    </source>
</evidence>
<dbReference type="AlphaFoldDB" id="A0A1M5ITB8"/>
<organism evidence="1 2">
    <name type="scientific">Bradyrhizobium erythrophlei</name>
    <dbReference type="NCBI Taxonomy" id="1437360"/>
    <lineage>
        <taxon>Bacteria</taxon>
        <taxon>Pseudomonadati</taxon>
        <taxon>Pseudomonadota</taxon>
        <taxon>Alphaproteobacteria</taxon>
        <taxon>Hyphomicrobiales</taxon>
        <taxon>Nitrobacteraceae</taxon>
        <taxon>Bradyrhizobium</taxon>
    </lineage>
</organism>